<evidence type="ECO:0000313" key="2">
    <source>
        <dbReference type="EMBL" id="GAA0556005.1"/>
    </source>
</evidence>
<evidence type="ECO:0008006" key="4">
    <source>
        <dbReference type="Google" id="ProtNLM"/>
    </source>
</evidence>
<dbReference type="EMBL" id="BAAADD010000001">
    <property type="protein sequence ID" value="GAA0556005.1"/>
    <property type="molecule type" value="Genomic_DNA"/>
</dbReference>
<keyword evidence="1" id="KW-0732">Signal</keyword>
<feature type="chain" id="PRO_5045508633" description="DUF1579 domain-containing protein" evidence="1">
    <location>
        <begin position="25"/>
        <end position="182"/>
    </location>
</feature>
<gene>
    <name evidence="2" type="ORF">GCM10008942_00590</name>
</gene>
<accession>A0ABN1DZE1</accession>
<evidence type="ECO:0000256" key="1">
    <source>
        <dbReference type="SAM" id="SignalP"/>
    </source>
</evidence>
<dbReference type="PROSITE" id="PS51257">
    <property type="entry name" value="PROKAR_LIPOPROTEIN"/>
    <property type="match status" value="1"/>
</dbReference>
<organism evidence="2 3">
    <name type="scientific">Rhizomicrobium electricum</name>
    <dbReference type="NCBI Taxonomy" id="480070"/>
    <lineage>
        <taxon>Bacteria</taxon>
        <taxon>Pseudomonadati</taxon>
        <taxon>Pseudomonadota</taxon>
        <taxon>Alphaproteobacteria</taxon>
        <taxon>Micropepsales</taxon>
        <taxon>Micropepsaceae</taxon>
        <taxon>Rhizomicrobium</taxon>
    </lineage>
</organism>
<reference evidence="2 3" key="1">
    <citation type="journal article" date="2019" name="Int. J. Syst. Evol. Microbiol.">
        <title>The Global Catalogue of Microorganisms (GCM) 10K type strain sequencing project: providing services to taxonomists for standard genome sequencing and annotation.</title>
        <authorList>
            <consortium name="The Broad Institute Genomics Platform"/>
            <consortium name="The Broad Institute Genome Sequencing Center for Infectious Disease"/>
            <person name="Wu L."/>
            <person name="Ma J."/>
        </authorList>
    </citation>
    <scope>NUCLEOTIDE SEQUENCE [LARGE SCALE GENOMIC DNA]</scope>
    <source>
        <strain evidence="2 3">JCM 15089</strain>
    </source>
</reference>
<name>A0ABN1DZE1_9PROT</name>
<feature type="signal peptide" evidence="1">
    <location>
        <begin position="1"/>
        <end position="24"/>
    </location>
</feature>
<proteinExistence type="predicted"/>
<evidence type="ECO:0000313" key="3">
    <source>
        <dbReference type="Proteomes" id="UP001499951"/>
    </source>
</evidence>
<protein>
    <recommendedName>
        <fullName evidence="4">DUF1579 domain-containing protein</fullName>
    </recommendedName>
</protein>
<comment type="caution">
    <text evidence="2">The sequence shown here is derived from an EMBL/GenBank/DDBJ whole genome shotgun (WGS) entry which is preliminary data.</text>
</comment>
<dbReference type="RefSeq" id="WP_166930285.1">
    <property type="nucleotide sequence ID" value="NZ_BAAADD010000001.1"/>
</dbReference>
<sequence>MRRSLAAGLVASVWFGLFACGAPAQTLRDGAHDFDWGIGTWKTHLKVLRQTASGPSWVVYDGTSVVRPIWNGRANMVELIADGPGGPIEAINLRLYNPQAHQWSLNFASVKGGVMSVPSIGAFENGRGEFYDTEPINGRNVLVRGVWSDIKKDSAHFEQAISADGGKTWQVNWVADDTRVAP</sequence>
<dbReference type="Proteomes" id="UP001499951">
    <property type="component" value="Unassembled WGS sequence"/>
</dbReference>
<keyword evidence="3" id="KW-1185">Reference proteome</keyword>